<protein>
    <submittedName>
        <fullName evidence="5">Methyltransferase type 11</fullName>
    </submittedName>
</protein>
<feature type="domain" description="23S rRNA (guanine(745)-N(1))-methyltransferase N-terminal" evidence="4">
    <location>
        <begin position="10"/>
        <end position="45"/>
    </location>
</feature>
<dbReference type="PIRSF" id="PIRSF018249">
    <property type="entry name" value="MyrA_prd"/>
    <property type="match status" value="1"/>
</dbReference>
<dbReference type="STRING" id="1343740.M271_42525"/>
<dbReference type="RefSeq" id="WP_020873362.1">
    <property type="nucleotide sequence ID" value="NC_022785.1"/>
</dbReference>
<dbReference type="InterPro" id="IPR016718">
    <property type="entry name" value="rRNA_m1G-MeTrfase_A_prd"/>
</dbReference>
<keyword evidence="2" id="KW-0949">S-adenosyl-L-methionine</keyword>
<dbReference type="Pfam" id="PF13649">
    <property type="entry name" value="Methyltransf_25"/>
    <property type="match status" value="1"/>
</dbReference>
<feature type="binding site" evidence="2">
    <location>
        <position position="70"/>
    </location>
    <ligand>
        <name>S-adenosyl-L-methionine</name>
        <dbReference type="ChEBI" id="CHEBI:59789"/>
    </ligand>
</feature>
<dbReference type="InterPro" id="IPR041698">
    <property type="entry name" value="Methyltransf_25"/>
</dbReference>
<dbReference type="InterPro" id="IPR048647">
    <property type="entry name" value="RlmA_N"/>
</dbReference>
<feature type="binding site" evidence="2">
    <location>
        <position position="191"/>
    </location>
    <ligand>
        <name>S-adenosyl-L-methionine</name>
        <dbReference type="ChEBI" id="CHEBI:59789"/>
    </ligand>
</feature>
<comment type="caution">
    <text evidence="5">The sequence shown here is derived from an EMBL/GenBank/DDBJ whole genome shotgun (WGS) entry which is preliminary data.</text>
</comment>
<keyword evidence="5" id="KW-0808">Transferase</keyword>
<keyword evidence="5" id="KW-0489">Methyltransferase</keyword>
<dbReference type="GO" id="GO:0008168">
    <property type="term" value="F:methyltransferase activity"/>
    <property type="evidence" value="ECO:0007669"/>
    <property type="project" value="UniProtKB-KW"/>
</dbReference>
<dbReference type="AlphaFoldDB" id="A0A0A0NWJ3"/>
<dbReference type="Proteomes" id="UP000281594">
    <property type="component" value="Unassembled WGS sequence"/>
</dbReference>
<dbReference type="SUPFAM" id="SSF53335">
    <property type="entry name" value="S-adenosyl-L-methionine-dependent methyltransferases"/>
    <property type="match status" value="1"/>
</dbReference>
<evidence type="ECO:0000313" key="5">
    <source>
        <dbReference type="EMBL" id="RLV76933.1"/>
    </source>
</evidence>
<dbReference type="Pfam" id="PF21302">
    <property type="entry name" value="Zn_ribbon_RlmA"/>
    <property type="match status" value="1"/>
</dbReference>
<evidence type="ECO:0000256" key="1">
    <source>
        <dbReference type="PIRSR" id="PIRSR018249-1"/>
    </source>
</evidence>
<feature type="domain" description="Methyltransferase" evidence="3">
    <location>
        <begin position="96"/>
        <end position="180"/>
    </location>
</feature>
<evidence type="ECO:0000259" key="3">
    <source>
        <dbReference type="Pfam" id="PF13649"/>
    </source>
</evidence>
<reference evidence="5 6" key="1">
    <citation type="journal article" date="2018" name="J. Biol. Chem.">
        <title>Discovery of the actinoplanic acid pathway in Streptomyces rapamycinicus reveals a genetically conserved synergism with rapamycin.</title>
        <authorList>
            <person name="Mrak P."/>
            <person name="Krastel P."/>
            <person name="Pivk Lukancic P."/>
            <person name="Tao J."/>
            <person name="Pistorius D."/>
            <person name="Moore C.M."/>
        </authorList>
    </citation>
    <scope>NUCLEOTIDE SEQUENCE [LARGE SCALE GENOMIC DNA]</scope>
    <source>
        <strain evidence="5 6">NRRL 5491</strain>
    </source>
</reference>
<evidence type="ECO:0000313" key="6">
    <source>
        <dbReference type="Proteomes" id="UP000281594"/>
    </source>
</evidence>
<keyword evidence="1" id="KW-0862">Zinc</keyword>
<dbReference type="EMBL" id="QYCY01000001">
    <property type="protein sequence ID" value="RLV76933.1"/>
    <property type="molecule type" value="Genomic_DNA"/>
</dbReference>
<gene>
    <name evidence="5" type="ORF">D3C57_101150</name>
</gene>
<name>A0A0A0NWJ3_STRRN</name>
<feature type="binding site" evidence="1">
    <location>
        <position position="14"/>
    </location>
    <ligand>
        <name>Zn(2+)</name>
        <dbReference type="ChEBI" id="CHEBI:29105"/>
    </ligand>
</feature>
<dbReference type="eggNOG" id="COG2226">
    <property type="taxonomic scope" value="Bacteria"/>
</dbReference>
<evidence type="ECO:0000259" key="4">
    <source>
        <dbReference type="Pfam" id="PF21302"/>
    </source>
</evidence>
<evidence type="ECO:0000256" key="2">
    <source>
        <dbReference type="PIRSR" id="PIRSR018249-2"/>
    </source>
</evidence>
<dbReference type="CDD" id="cd02440">
    <property type="entry name" value="AdoMet_MTases"/>
    <property type="match status" value="1"/>
</dbReference>
<accession>A0A0A0NWJ3</accession>
<dbReference type="KEGG" id="src:M271_42525"/>
<sequence>MRKEAVRYLHCPYCSGAMTMTDGVLRCAQGHSFDVAKQGYVNLLRGAAKFSADTAAMVAARADFLAAGHYAPIAGALAALARETAPEATGGDLGCVVDIGGGTGYHLARVMSEFPDSEGILLDISKFAARRAARAHPRISAVVADAWDGLPLADGAASVVLNVFAPRNPAELRRILRPGGVLLVVTPRPDHLRELVAALGLLRVGEQKDERLADRLSAHFTEVARERSRSTMTLDHKALPQLVGMGPNAWHQQSERLEERVARLPEPCDVTLSVTLTAYRPLV</sequence>
<dbReference type="HOGENOM" id="CLU_050931_1_0_11"/>
<proteinExistence type="predicted"/>
<dbReference type="GO" id="GO:0046872">
    <property type="term" value="F:metal ion binding"/>
    <property type="evidence" value="ECO:0007669"/>
    <property type="project" value="UniProtKB-KW"/>
</dbReference>
<dbReference type="InterPro" id="IPR029063">
    <property type="entry name" value="SAM-dependent_MTases_sf"/>
</dbReference>
<dbReference type="GO" id="GO:0032259">
    <property type="term" value="P:methylation"/>
    <property type="evidence" value="ECO:0007669"/>
    <property type="project" value="UniProtKB-KW"/>
</dbReference>
<feature type="binding site" evidence="1">
    <location>
        <position position="31"/>
    </location>
    <ligand>
        <name>Zn(2+)</name>
        <dbReference type="ChEBI" id="CHEBI:29105"/>
    </ligand>
</feature>
<feature type="binding site" evidence="2">
    <location>
        <begin position="103"/>
        <end position="104"/>
    </location>
    <ligand>
        <name>S-adenosyl-L-methionine</name>
        <dbReference type="ChEBI" id="CHEBI:59789"/>
    </ligand>
</feature>
<dbReference type="Gene3D" id="3.40.50.150">
    <property type="entry name" value="Vaccinia Virus protein VP39"/>
    <property type="match status" value="1"/>
</dbReference>
<feature type="binding site" evidence="1">
    <location>
        <position position="11"/>
    </location>
    <ligand>
        <name>Zn(2+)</name>
        <dbReference type="ChEBI" id="CHEBI:29105"/>
    </ligand>
</feature>
<feature type="binding site" evidence="1">
    <location>
        <position position="27"/>
    </location>
    <ligand>
        <name>Zn(2+)</name>
        <dbReference type="ChEBI" id="CHEBI:29105"/>
    </ligand>
</feature>
<keyword evidence="1" id="KW-0479">Metal-binding</keyword>
<organism evidence="5 6">
    <name type="scientific">Streptomyces rapamycinicus (strain ATCC 29253 / DSM 41530 / NRRL 5491 / AYB-994)</name>
    <name type="common">Streptomyces hygroscopicus (strain ATCC 29253)</name>
    <dbReference type="NCBI Taxonomy" id="1343740"/>
    <lineage>
        <taxon>Bacteria</taxon>
        <taxon>Bacillati</taxon>
        <taxon>Actinomycetota</taxon>
        <taxon>Actinomycetes</taxon>
        <taxon>Kitasatosporales</taxon>
        <taxon>Streptomycetaceae</taxon>
        <taxon>Streptomyces</taxon>
        <taxon>Streptomyces violaceusniger group</taxon>
    </lineage>
</organism>